<sequence length="170" mass="20249">MDYFHFIIAIVSVIFCYIFGAWQHWEKYYATILFFILGDLIYNIVFSKKLLWKYNSKALNHSLINLLVAFTVYPSTVLVYFAFYPDTLLFRVVYILIWTFAYTIVEYVGLKLKYFEHQYGWNTIATIIFNMGIFIILPLHQIKPPYAWTMSLVGLIFTLKLYEVNVLKLD</sequence>
<reference evidence="2 3" key="1">
    <citation type="submission" date="2019-03" db="EMBL/GenBank/DDBJ databases">
        <title>Genomic Encyclopedia of Type Strains, Phase IV (KMG-IV): sequencing the most valuable type-strain genomes for metagenomic binning, comparative biology and taxonomic classification.</title>
        <authorList>
            <person name="Goeker M."/>
        </authorList>
    </citation>
    <scope>NUCLEOTIDE SEQUENCE [LARGE SCALE GENOMIC DNA]</scope>
    <source>
        <strain evidence="2 3">DSM 100013</strain>
    </source>
</reference>
<feature type="transmembrane region" description="Helical" evidence="1">
    <location>
        <begin position="119"/>
        <end position="139"/>
    </location>
</feature>
<accession>A0A4R2TG46</accession>
<evidence type="ECO:0000313" key="3">
    <source>
        <dbReference type="Proteomes" id="UP000295504"/>
    </source>
</evidence>
<feature type="transmembrane region" description="Helical" evidence="1">
    <location>
        <begin position="88"/>
        <end position="107"/>
    </location>
</feature>
<dbReference type="Proteomes" id="UP000295504">
    <property type="component" value="Unassembled WGS sequence"/>
</dbReference>
<dbReference type="OrthoDB" id="2628935at2"/>
<evidence type="ECO:0000313" key="2">
    <source>
        <dbReference type="EMBL" id="TCQ02388.1"/>
    </source>
</evidence>
<dbReference type="NCBIfam" id="NF041644">
    <property type="entry name" value="CBO0543_fam"/>
    <property type="match status" value="1"/>
</dbReference>
<protein>
    <submittedName>
        <fullName evidence="2">Uncharacterized protein</fullName>
    </submittedName>
</protein>
<feature type="transmembrane region" description="Helical" evidence="1">
    <location>
        <begin position="58"/>
        <end position="82"/>
    </location>
</feature>
<keyword evidence="1" id="KW-0812">Transmembrane</keyword>
<feature type="transmembrane region" description="Helical" evidence="1">
    <location>
        <begin position="145"/>
        <end position="162"/>
    </location>
</feature>
<name>A0A4R2TG46_9FIRM</name>
<feature type="transmembrane region" description="Helical" evidence="1">
    <location>
        <begin position="28"/>
        <end position="46"/>
    </location>
</feature>
<evidence type="ECO:0000256" key="1">
    <source>
        <dbReference type="SAM" id="Phobius"/>
    </source>
</evidence>
<proteinExistence type="predicted"/>
<keyword evidence="1" id="KW-0472">Membrane</keyword>
<organism evidence="2 3">
    <name type="scientific">Serpentinicella alkaliphila</name>
    <dbReference type="NCBI Taxonomy" id="1734049"/>
    <lineage>
        <taxon>Bacteria</taxon>
        <taxon>Bacillati</taxon>
        <taxon>Bacillota</taxon>
        <taxon>Clostridia</taxon>
        <taxon>Peptostreptococcales</taxon>
        <taxon>Natronincolaceae</taxon>
        <taxon>Serpentinicella</taxon>
    </lineage>
</organism>
<dbReference type="AlphaFoldDB" id="A0A4R2TG46"/>
<dbReference type="RefSeq" id="WP_132848444.1">
    <property type="nucleotide sequence ID" value="NZ_CP058648.1"/>
</dbReference>
<keyword evidence="3" id="KW-1185">Reference proteome</keyword>
<keyword evidence="1" id="KW-1133">Transmembrane helix</keyword>
<gene>
    <name evidence="2" type="ORF">EDD79_101634</name>
</gene>
<comment type="caution">
    <text evidence="2">The sequence shown here is derived from an EMBL/GenBank/DDBJ whole genome shotgun (WGS) entry which is preliminary data.</text>
</comment>
<dbReference type="EMBL" id="SLYC01000016">
    <property type="protein sequence ID" value="TCQ02388.1"/>
    <property type="molecule type" value="Genomic_DNA"/>
</dbReference>
<dbReference type="InterPro" id="IPR048147">
    <property type="entry name" value="CBO0543-like"/>
</dbReference>
<feature type="transmembrane region" description="Helical" evidence="1">
    <location>
        <begin position="5"/>
        <end position="22"/>
    </location>
</feature>